<dbReference type="Pfam" id="PF07702">
    <property type="entry name" value="UTRA"/>
    <property type="match status" value="1"/>
</dbReference>
<dbReference type="InterPro" id="IPR011663">
    <property type="entry name" value="UTRA"/>
</dbReference>
<dbReference type="Proteomes" id="UP000664701">
    <property type="component" value="Chromosome"/>
</dbReference>
<dbReference type="SUPFAM" id="SSF46785">
    <property type="entry name" value="Winged helix' DNA-binding domain"/>
    <property type="match status" value="1"/>
</dbReference>
<dbReference type="Gene3D" id="3.40.1410.10">
    <property type="entry name" value="Chorismate lyase-like"/>
    <property type="match status" value="1"/>
</dbReference>
<dbReference type="InterPro" id="IPR050679">
    <property type="entry name" value="Bact_HTH_transcr_reg"/>
</dbReference>
<organism evidence="5 6">
    <name type="scientific">Candidatus Enterococcus lowellii</name>
    <dbReference type="NCBI Taxonomy" id="2230877"/>
    <lineage>
        <taxon>Bacteria</taxon>
        <taxon>Bacillati</taxon>
        <taxon>Bacillota</taxon>
        <taxon>Bacilli</taxon>
        <taxon>Lactobacillales</taxon>
        <taxon>Enterococcaceae</taxon>
        <taxon>Enterococcus</taxon>
    </lineage>
</organism>
<dbReference type="InterPro" id="IPR036390">
    <property type="entry name" value="WH_DNA-bd_sf"/>
</dbReference>
<dbReference type="SMART" id="SM00345">
    <property type="entry name" value="HTH_GNTR"/>
    <property type="match status" value="1"/>
</dbReference>
<keyword evidence="1" id="KW-0805">Transcription regulation</keyword>
<reference evidence="5 6" key="2">
    <citation type="submission" date="2024-03" db="EMBL/GenBank/DDBJ databases">
        <title>The Genome Sequence of Enterococcus sp. DIV2402.</title>
        <authorList>
            <consortium name="The Broad Institute Genomics Platform"/>
            <consortium name="The Broad Institute Microbial Omics Core"/>
            <consortium name="The Broad Institute Genomic Center for Infectious Diseases"/>
            <person name="Earl A."/>
            <person name="Manson A."/>
            <person name="Gilmore M."/>
            <person name="Schwartman J."/>
            <person name="Shea T."/>
            <person name="Abouelleil A."/>
            <person name="Cao P."/>
            <person name="Chapman S."/>
            <person name="Cusick C."/>
            <person name="Young S."/>
            <person name="Neafsey D."/>
            <person name="Nusbaum C."/>
            <person name="Birren B."/>
        </authorList>
    </citation>
    <scope>NUCLEOTIDE SEQUENCE [LARGE SCALE GENOMIC DNA]</scope>
    <source>
        <strain evidence="5 6">DIV2402</strain>
    </source>
</reference>
<keyword evidence="6" id="KW-1185">Reference proteome</keyword>
<keyword evidence="3" id="KW-0804">Transcription</keyword>
<dbReference type="PRINTS" id="PR00035">
    <property type="entry name" value="HTHGNTR"/>
</dbReference>
<evidence type="ECO:0000259" key="4">
    <source>
        <dbReference type="PROSITE" id="PS50949"/>
    </source>
</evidence>
<dbReference type="SUPFAM" id="SSF64288">
    <property type="entry name" value="Chorismate lyase-like"/>
    <property type="match status" value="1"/>
</dbReference>
<dbReference type="PROSITE" id="PS50949">
    <property type="entry name" value="HTH_GNTR"/>
    <property type="match status" value="1"/>
</dbReference>
<reference evidence="5 6" key="1">
    <citation type="submission" date="2021-03" db="EMBL/GenBank/DDBJ databases">
        <authorList>
            <person name="Gilmore M.S."/>
            <person name="Schwartzman J."/>
            <person name="Van Tyne D."/>
            <person name="Martin M."/>
            <person name="Earl A.M."/>
            <person name="Manson A.L."/>
            <person name="Straub T."/>
            <person name="Salamzade R."/>
            <person name="Saavedra J."/>
            <person name="Lebreton F."/>
            <person name="Prichula J."/>
            <person name="Schaufler K."/>
            <person name="Gaca A."/>
            <person name="Sgardioli B."/>
            <person name="Wagenaar J."/>
            <person name="Strong T."/>
        </authorList>
    </citation>
    <scope>NUCLEOTIDE SEQUENCE [LARGE SCALE GENOMIC DNA]</scope>
    <source>
        <strain evidence="5 6">DIV2402</strain>
    </source>
</reference>
<dbReference type="Pfam" id="PF00392">
    <property type="entry name" value="GntR"/>
    <property type="match status" value="1"/>
</dbReference>
<accession>A0ABZ2SLG3</accession>
<dbReference type="InterPro" id="IPR028978">
    <property type="entry name" value="Chorismate_lyase_/UTRA_dom_sf"/>
</dbReference>
<protein>
    <submittedName>
        <fullName evidence="5">GntR family transcriptional regulator</fullName>
    </submittedName>
</protein>
<proteinExistence type="predicted"/>
<dbReference type="SMART" id="SM00866">
    <property type="entry name" value="UTRA"/>
    <property type="match status" value="1"/>
</dbReference>
<evidence type="ECO:0000256" key="1">
    <source>
        <dbReference type="ARBA" id="ARBA00023015"/>
    </source>
</evidence>
<evidence type="ECO:0000256" key="3">
    <source>
        <dbReference type="ARBA" id="ARBA00023163"/>
    </source>
</evidence>
<evidence type="ECO:0000256" key="2">
    <source>
        <dbReference type="ARBA" id="ARBA00023125"/>
    </source>
</evidence>
<dbReference type="Gene3D" id="1.10.10.10">
    <property type="entry name" value="Winged helix-like DNA-binding domain superfamily/Winged helix DNA-binding domain"/>
    <property type="match status" value="1"/>
</dbReference>
<name>A0ABZ2SLG3_9ENTE</name>
<dbReference type="PANTHER" id="PTHR44846">
    <property type="entry name" value="MANNOSYL-D-GLYCERATE TRANSPORT/METABOLISM SYSTEM REPRESSOR MNGR-RELATED"/>
    <property type="match status" value="1"/>
</dbReference>
<dbReference type="CDD" id="cd07377">
    <property type="entry name" value="WHTH_GntR"/>
    <property type="match status" value="1"/>
</dbReference>
<dbReference type="EMBL" id="CP147251">
    <property type="protein sequence ID" value="WYJ76332.1"/>
    <property type="molecule type" value="Genomic_DNA"/>
</dbReference>
<dbReference type="RefSeq" id="WP_207942413.1">
    <property type="nucleotide sequence ID" value="NZ_CP147251.1"/>
</dbReference>
<evidence type="ECO:0000313" key="5">
    <source>
        <dbReference type="EMBL" id="WYJ76332.1"/>
    </source>
</evidence>
<dbReference type="InterPro" id="IPR000524">
    <property type="entry name" value="Tscrpt_reg_HTH_GntR"/>
</dbReference>
<dbReference type="InterPro" id="IPR036388">
    <property type="entry name" value="WH-like_DNA-bd_sf"/>
</dbReference>
<feature type="domain" description="HTH gntR-type" evidence="4">
    <location>
        <begin position="1"/>
        <end position="69"/>
    </location>
</feature>
<dbReference type="PANTHER" id="PTHR44846:SF5">
    <property type="entry name" value="HTH-TYPE TRANSCRIPTIONAL REGULATOR GMUR"/>
    <property type="match status" value="1"/>
</dbReference>
<evidence type="ECO:0000313" key="6">
    <source>
        <dbReference type="Proteomes" id="UP000664701"/>
    </source>
</evidence>
<keyword evidence="2" id="KW-0238">DNA-binding</keyword>
<gene>
    <name evidence="5" type="ORF">DOK78_000958</name>
</gene>
<sequence>MAKYHEIAADIRSKITNGLYKKQEKLPKQTELADYYHTSRVTIQKALDLLHLEGLIYGRKGIGTFVTGPLSIFDYNAQTHRGLTKRLGELGEVTSQIISFGVLFPDEVEQKKLKIKKNEPIYDIVRLRLLDNEPLSLEYTIMPVQLIPGIDEDILKSSIYRYINESLNLEIGTSIRRIKADKADIYDQNYLNCDVHDPVLEVEQTVYLKNGIPFEISHARHRYDKGDFTVISD</sequence>